<dbReference type="PANTHER" id="PTHR43033:SF1">
    <property type="entry name" value="TRNA(ILE)-LYSIDINE SYNTHASE-RELATED"/>
    <property type="match status" value="1"/>
</dbReference>
<evidence type="ECO:0000256" key="7">
    <source>
        <dbReference type="ARBA" id="ARBA00048539"/>
    </source>
</evidence>
<proteinExistence type="inferred from homology"/>
<accession>A0ABY9Y9Z9</accession>
<keyword evidence="3 8" id="KW-0436">Ligase</keyword>
<dbReference type="NCBIfam" id="TIGR02433">
    <property type="entry name" value="lysidine_TilS_C"/>
    <property type="match status" value="1"/>
</dbReference>
<feature type="domain" description="Lysidine-tRNA(Ile) synthetase C-terminal" evidence="9">
    <location>
        <begin position="356"/>
        <end position="429"/>
    </location>
</feature>
<comment type="catalytic activity">
    <reaction evidence="7 8">
        <text>cytidine(34) in tRNA(Ile2) + L-lysine + ATP = lysidine(34) in tRNA(Ile2) + AMP + diphosphate + H(+)</text>
        <dbReference type="Rhea" id="RHEA:43744"/>
        <dbReference type="Rhea" id="RHEA-COMP:10625"/>
        <dbReference type="Rhea" id="RHEA-COMP:10670"/>
        <dbReference type="ChEBI" id="CHEBI:15378"/>
        <dbReference type="ChEBI" id="CHEBI:30616"/>
        <dbReference type="ChEBI" id="CHEBI:32551"/>
        <dbReference type="ChEBI" id="CHEBI:33019"/>
        <dbReference type="ChEBI" id="CHEBI:82748"/>
        <dbReference type="ChEBI" id="CHEBI:83665"/>
        <dbReference type="ChEBI" id="CHEBI:456215"/>
        <dbReference type="EC" id="6.3.4.19"/>
    </reaction>
</comment>
<comment type="domain">
    <text evidence="8">The N-terminal region contains the highly conserved SGGXDS motif, predicted to be a P-loop motif involved in ATP binding.</text>
</comment>
<dbReference type="Pfam" id="PF11734">
    <property type="entry name" value="TilS_C"/>
    <property type="match status" value="1"/>
</dbReference>
<dbReference type="SUPFAM" id="SSF56037">
    <property type="entry name" value="PheT/TilS domain"/>
    <property type="match status" value="1"/>
</dbReference>
<evidence type="ECO:0000313" key="11">
    <source>
        <dbReference type="Proteomes" id="UP001305421"/>
    </source>
</evidence>
<dbReference type="InterPro" id="IPR012094">
    <property type="entry name" value="tRNA_Ile_lys_synt"/>
</dbReference>
<evidence type="ECO:0000256" key="1">
    <source>
        <dbReference type="ARBA" id="ARBA00004496"/>
    </source>
</evidence>
<gene>
    <name evidence="8 10" type="primary">tilS</name>
    <name evidence="10" type="ORF">PDM28_13440</name>
</gene>
<evidence type="ECO:0000256" key="5">
    <source>
        <dbReference type="ARBA" id="ARBA00022741"/>
    </source>
</evidence>
<keyword evidence="11" id="KW-1185">Reference proteome</keyword>
<dbReference type="Gene3D" id="1.20.59.20">
    <property type="match status" value="1"/>
</dbReference>
<dbReference type="Proteomes" id="UP001305421">
    <property type="component" value="Chromosome"/>
</dbReference>
<dbReference type="EC" id="6.3.4.19" evidence="8"/>
<organism evidence="10 11">
    <name type="scientific">Stenotrophomonas aracearum</name>
    <dbReference type="NCBI Taxonomy" id="3003272"/>
    <lineage>
        <taxon>Bacteria</taxon>
        <taxon>Pseudomonadati</taxon>
        <taxon>Pseudomonadota</taxon>
        <taxon>Gammaproteobacteria</taxon>
        <taxon>Lysobacterales</taxon>
        <taxon>Lysobacteraceae</taxon>
        <taxon>Stenotrophomonas</taxon>
    </lineage>
</organism>
<comment type="subcellular location">
    <subcellularLocation>
        <location evidence="1 8">Cytoplasm</location>
    </subcellularLocation>
</comment>
<dbReference type="EMBL" id="CP115543">
    <property type="protein sequence ID" value="WNH47679.1"/>
    <property type="molecule type" value="Genomic_DNA"/>
</dbReference>
<evidence type="ECO:0000256" key="4">
    <source>
        <dbReference type="ARBA" id="ARBA00022694"/>
    </source>
</evidence>
<evidence type="ECO:0000256" key="2">
    <source>
        <dbReference type="ARBA" id="ARBA00022490"/>
    </source>
</evidence>
<name>A0ABY9Y9Z9_9GAMM</name>
<protein>
    <recommendedName>
        <fullName evidence="8">tRNA(Ile)-lysidine synthase</fullName>
        <ecNumber evidence="8">6.3.4.19</ecNumber>
    </recommendedName>
    <alternativeName>
        <fullName evidence="8">tRNA(Ile)-2-lysyl-cytidine synthase</fullName>
    </alternativeName>
    <alternativeName>
        <fullName evidence="8">tRNA(Ile)-lysidine synthetase</fullName>
    </alternativeName>
</protein>
<dbReference type="InterPro" id="IPR012795">
    <property type="entry name" value="tRNA_Ile_lys_synt_N"/>
</dbReference>
<keyword evidence="6 8" id="KW-0067">ATP-binding</keyword>
<evidence type="ECO:0000256" key="8">
    <source>
        <dbReference type="HAMAP-Rule" id="MF_01161"/>
    </source>
</evidence>
<dbReference type="InterPro" id="IPR014729">
    <property type="entry name" value="Rossmann-like_a/b/a_fold"/>
</dbReference>
<evidence type="ECO:0000256" key="6">
    <source>
        <dbReference type="ARBA" id="ARBA00022840"/>
    </source>
</evidence>
<dbReference type="InterPro" id="IPR015262">
    <property type="entry name" value="tRNA_Ile_lys_synt_subst-bd"/>
</dbReference>
<dbReference type="SUPFAM" id="SSF82829">
    <property type="entry name" value="MesJ substrate recognition domain-like"/>
    <property type="match status" value="1"/>
</dbReference>
<keyword evidence="4 8" id="KW-0819">tRNA processing</keyword>
<evidence type="ECO:0000256" key="3">
    <source>
        <dbReference type="ARBA" id="ARBA00022598"/>
    </source>
</evidence>
<comment type="similarity">
    <text evidence="8">Belongs to the tRNA(Ile)-lysidine synthase family.</text>
</comment>
<dbReference type="Gene3D" id="3.40.50.620">
    <property type="entry name" value="HUPs"/>
    <property type="match status" value="1"/>
</dbReference>
<dbReference type="PANTHER" id="PTHR43033">
    <property type="entry name" value="TRNA(ILE)-LYSIDINE SYNTHASE-RELATED"/>
    <property type="match status" value="1"/>
</dbReference>
<dbReference type="GO" id="GO:0032267">
    <property type="term" value="F:tRNA(Ile)-lysidine synthase activity"/>
    <property type="evidence" value="ECO:0007669"/>
    <property type="project" value="UniProtKB-EC"/>
</dbReference>
<dbReference type="CDD" id="cd01992">
    <property type="entry name" value="TilS_N"/>
    <property type="match status" value="1"/>
</dbReference>
<dbReference type="SMART" id="SM00977">
    <property type="entry name" value="TilS_C"/>
    <property type="match status" value="1"/>
</dbReference>
<dbReference type="InterPro" id="IPR011063">
    <property type="entry name" value="TilS/TtcA_N"/>
</dbReference>
<keyword evidence="2 8" id="KW-0963">Cytoplasm</keyword>
<dbReference type="HAMAP" id="MF_01161">
    <property type="entry name" value="tRNA_Ile_lys_synt"/>
    <property type="match status" value="1"/>
</dbReference>
<dbReference type="InterPro" id="IPR012796">
    <property type="entry name" value="Lysidine-tRNA-synth_C"/>
</dbReference>
<dbReference type="NCBIfam" id="TIGR02432">
    <property type="entry name" value="lysidine_TilS_N"/>
    <property type="match status" value="1"/>
</dbReference>
<keyword evidence="5 8" id="KW-0547">Nucleotide-binding</keyword>
<dbReference type="RefSeq" id="WP_311182403.1">
    <property type="nucleotide sequence ID" value="NZ_CP115543.1"/>
</dbReference>
<feature type="binding site" evidence="8">
    <location>
        <begin position="26"/>
        <end position="31"/>
    </location>
    <ligand>
        <name>ATP</name>
        <dbReference type="ChEBI" id="CHEBI:30616"/>
    </ligand>
</feature>
<comment type="function">
    <text evidence="8">Ligates lysine onto the cytidine present at position 34 of the AUA codon-specific tRNA(Ile) that contains the anticodon CAU, in an ATP-dependent manner. Cytidine is converted to lysidine, thus changing the amino acid specificity of the tRNA from methionine to isoleucine.</text>
</comment>
<evidence type="ECO:0000259" key="9">
    <source>
        <dbReference type="SMART" id="SM00977"/>
    </source>
</evidence>
<dbReference type="Pfam" id="PF01171">
    <property type="entry name" value="ATP_bind_3"/>
    <property type="match status" value="1"/>
</dbReference>
<reference evidence="10 11" key="1">
    <citation type="submission" date="2022-12" db="EMBL/GenBank/DDBJ databases">
        <title>Two new species, Stenotrophomonas aracearum and Stenotrophomonas oahuensis, isolated from Anthurium (Araceae family) in Hawaii.</title>
        <authorList>
            <person name="Chunag S.C."/>
            <person name="Dobhal S."/>
            <person name="Alvarez A."/>
            <person name="Arif M."/>
        </authorList>
    </citation>
    <scope>NUCLEOTIDE SEQUENCE [LARGE SCALE GENOMIC DNA]</scope>
    <source>
        <strain evidence="10 11">A5588</strain>
    </source>
</reference>
<dbReference type="SUPFAM" id="SSF52402">
    <property type="entry name" value="Adenine nucleotide alpha hydrolases-like"/>
    <property type="match status" value="1"/>
</dbReference>
<sequence length="434" mass="47686">MPDPTAPTSPLPPAPDLPAPVLVGFSGGLDSTVLLHWLAQSPAQRAAGLHAVHVHHGLQAEADRWAAHCEAVCAAWSIPLQVVRVDVPRDSGEGLEAAARHVRREAFARVLREGEHLALAHHRDDQAETFLLRALRGSGVDGLAAIRAHAPFAAGSIWRPLLQHPRSDLHAHALAHALRWIEDPSNASDAADRNFLRLRVLPLLQQRWPQADAAFARSAELSAQAQRLLDASDHDTLRRCMVSPGVLDCARLQRQPRERRARLLRHWVRSAGQPPLPAAGVQAIERELLPAAHDADAQFAWQGVRIRRWRGHLYLLPMALALPLDWSVHWEGSTPLALPDGGELELLGSARLAEPVQVSARRGGERIQLPGRSHSHALKDLLQQSGLPPWQRRQLPLLYAGETLLAAGDRVIGAPLQQWLDEHNAQLRWTPGTA</sequence>
<evidence type="ECO:0000313" key="10">
    <source>
        <dbReference type="EMBL" id="WNH47679.1"/>
    </source>
</evidence>
<dbReference type="Pfam" id="PF09179">
    <property type="entry name" value="TilS"/>
    <property type="match status" value="1"/>
</dbReference>